<evidence type="ECO:0000313" key="2">
    <source>
        <dbReference type="Proteomes" id="UP000293398"/>
    </source>
</evidence>
<dbReference type="RefSeq" id="WP_128392865.1">
    <property type="nucleotide sequence ID" value="NZ_SHKO01000002.1"/>
</dbReference>
<dbReference type="AlphaFoldDB" id="A0A4Q7VC86"/>
<comment type="caution">
    <text evidence="1">The sequence shown here is derived from an EMBL/GenBank/DDBJ whole genome shotgun (WGS) entry which is preliminary data.</text>
</comment>
<dbReference type="Pfam" id="PF13665">
    <property type="entry name" value="Tox-PAAR-like"/>
    <property type="match status" value="1"/>
</dbReference>
<protein>
    <submittedName>
        <fullName evidence="1">Uncharacterized protein DUF4150</fullName>
    </submittedName>
</protein>
<proteinExistence type="predicted"/>
<evidence type="ECO:0000313" key="1">
    <source>
        <dbReference type="EMBL" id="RZT94476.1"/>
    </source>
</evidence>
<reference evidence="1 2" key="1">
    <citation type="submission" date="2019-02" db="EMBL/GenBank/DDBJ databases">
        <title>Genomic Encyclopedia of Type Strains, Phase IV (KMG-IV): sequencing the most valuable type-strain genomes for metagenomic binning, comparative biology and taxonomic classification.</title>
        <authorList>
            <person name="Goeker M."/>
        </authorList>
    </citation>
    <scope>NUCLEOTIDE SEQUENCE [LARGE SCALE GENOMIC DNA]</scope>
    <source>
        <strain evidence="1 2">DSM 23814</strain>
    </source>
</reference>
<keyword evidence="2" id="KW-1185">Reference proteome</keyword>
<organism evidence="1 2">
    <name type="scientific">Advenella incenata</name>
    <dbReference type="NCBI Taxonomy" id="267800"/>
    <lineage>
        <taxon>Bacteria</taxon>
        <taxon>Pseudomonadati</taxon>
        <taxon>Pseudomonadota</taxon>
        <taxon>Betaproteobacteria</taxon>
        <taxon>Burkholderiales</taxon>
        <taxon>Alcaligenaceae</taxon>
    </lineage>
</organism>
<sequence length="131" mass="14187">MWNTTQFGGGYLGFPDICRTPMLGNAPFPYPNFGTHALGVNPCPRVLFCIAPVHNKGTKKAISFGDQPGATGGMASQVFMNQTSHLANYSRKYKICNKPAVRLTGIEKSNRRNVVVIGVAPSIQPVTRTYG</sequence>
<gene>
    <name evidence="1" type="ORF">EV681_2896</name>
</gene>
<dbReference type="OrthoDB" id="5513456at2"/>
<name>A0A4Q7VC86_9BURK</name>
<dbReference type="Proteomes" id="UP000293398">
    <property type="component" value="Unassembled WGS sequence"/>
</dbReference>
<dbReference type="EMBL" id="SHKO01000002">
    <property type="protein sequence ID" value="RZT94476.1"/>
    <property type="molecule type" value="Genomic_DNA"/>
</dbReference>
<accession>A0A4Q7VC86</accession>